<feature type="region of interest" description="Disordered" evidence="1">
    <location>
        <begin position="22"/>
        <end position="81"/>
    </location>
</feature>
<dbReference type="AlphaFoldDB" id="A0AAW9R2B7"/>
<dbReference type="Proteomes" id="UP001364472">
    <property type="component" value="Unassembled WGS sequence"/>
</dbReference>
<gene>
    <name evidence="3" type="ORF">WB794_03280</name>
</gene>
<reference evidence="3 4" key="1">
    <citation type="journal article" date="2016" name="Antonie Van Leeuwenhoek">
        <title>Denitratimonas tolerans gen. nov., sp. nov., a denitrifying bacterium isolated from a bioreactor for tannery wastewater treatment.</title>
        <authorList>
            <person name="Han S.I."/>
            <person name="Kim J.O."/>
            <person name="Lee Y.R."/>
            <person name="Ekpeghere K.I."/>
            <person name="Koh S.C."/>
            <person name="Whang K.S."/>
        </authorList>
    </citation>
    <scope>NUCLEOTIDE SEQUENCE [LARGE SCALE GENOMIC DNA]</scope>
    <source>
        <strain evidence="3 4">KACC 17565</strain>
    </source>
</reference>
<dbReference type="RefSeq" id="WP_337334415.1">
    <property type="nucleotide sequence ID" value="NZ_JBBDHC010000003.1"/>
</dbReference>
<feature type="compositionally biased region" description="Pro residues" evidence="1">
    <location>
        <begin position="70"/>
        <end position="81"/>
    </location>
</feature>
<feature type="signal peptide" evidence="2">
    <location>
        <begin position="1"/>
        <end position="26"/>
    </location>
</feature>
<organism evidence="3 4">
    <name type="scientific">Denitratimonas tolerans</name>
    <dbReference type="NCBI Taxonomy" id="1338420"/>
    <lineage>
        <taxon>Bacteria</taxon>
        <taxon>Pseudomonadati</taxon>
        <taxon>Pseudomonadota</taxon>
        <taxon>Gammaproteobacteria</taxon>
        <taxon>Lysobacterales</taxon>
        <taxon>Lysobacteraceae</taxon>
        <taxon>Denitratimonas</taxon>
    </lineage>
</organism>
<accession>A0AAW9R2B7</accession>
<proteinExistence type="predicted"/>
<keyword evidence="2" id="KW-0732">Signal</keyword>
<dbReference type="PROSITE" id="PS51257">
    <property type="entry name" value="PROKAR_LIPOPROTEIN"/>
    <property type="match status" value="1"/>
</dbReference>
<dbReference type="EMBL" id="JBBDHC010000003">
    <property type="protein sequence ID" value="MEJ1248699.1"/>
    <property type="molecule type" value="Genomic_DNA"/>
</dbReference>
<evidence type="ECO:0000313" key="4">
    <source>
        <dbReference type="Proteomes" id="UP001364472"/>
    </source>
</evidence>
<evidence type="ECO:0000256" key="2">
    <source>
        <dbReference type="SAM" id="SignalP"/>
    </source>
</evidence>
<protein>
    <recommendedName>
        <fullName evidence="5">Lipoprotein</fullName>
    </recommendedName>
</protein>
<feature type="compositionally biased region" description="Low complexity" evidence="1">
    <location>
        <begin position="32"/>
        <end position="44"/>
    </location>
</feature>
<evidence type="ECO:0000256" key="1">
    <source>
        <dbReference type="SAM" id="MobiDB-lite"/>
    </source>
</evidence>
<comment type="caution">
    <text evidence="3">The sequence shown here is derived from an EMBL/GenBank/DDBJ whole genome shotgun (WGS) entry which is preliminary data.</text>
</comment>
<sequence length="81" mass="7875">MNKKSLPLAAALSTALLSIGALGGCADPTPPASEEAPKSAAANPCAPPPRAANPCAPQPRAEKKEQGAAPPNPCAPKPGGN</sequence>
<keyword evidence="4" id="KW-1185">Reference proteome</keyword>
<evidence type="ECO:0000313" key="3">
    <source>
        <dbReference type="EMBL" id="MEJ1248699.1"/>
    </source>
</evidence>
<name>A0AAW9R2B7_9GAMM</name>
<evidence type="ECO:0008006" key="5">
    <source>
        <dbReference type="Google" id="ProtNLM"/>
    </source>
</evidence>
<feature type="chain" id="PRO_5043376180" description="Lipoprotein" evidence="2">
    <location>
        <begin position="27"/>
        <end position="81"/>
    </location>
</feature>